<dbReference type="EMBL" id="BMHL01000009">
    <property type="protein sequence ID" value="GGC55389.1"/>
    <property type="molecule type" value="Genomic_DNA"/>
</dbReference>
<sequence length="188" mass="20818">MNLEQIKQGLVGEWISIAPEIRPSAAKNPDGTLKPFYLQRNFTYLAGDSFVLAIVNFADPYGKVPLTRILIKGHVQWRGEHLIVPGAQKVDFVADEAYEVTPLVQGFVDVLNKAASGGHAAWEVGKTQSVFGKAFAPFGLTEGKNFMEYDLVYLAGNTLFWGARHVDGRGFDSEENRPANLQIPLLRR</sequence>
<evidence type="ECO:0000256" key="4">
    <source>
        <dbReference type="ARBA" id="ARBA00023136"/>
    </source>
</evidence>
<evidence type="ECO:0000256" key="2">
    <source>
        <dbReference type="ARBA" id="ARBA00022692"/>
    </source>
</evidence>
<feature type="domain" description="APCDD1" evidence="6">
    <location>
        <begin position="5"/>
        <end position="188"/>
    </location>
</feature>
<proteinExistence type="predicted"/>
<protein>
    <recommendedName>
        <fullName evidence="6">APCDD1 domain-containing protein</fullName>
    </recommendedName>
</protein>
<dbReference type="PANTHER" id="PTHR31021">
    <property type="entry name" value="ADENOMATOSIS POLYPOSIS COLI DOWN-REGULATED 1"/>
    <property type="match status" value="1"/>
</dbReference>
<reference evidence="8" key="1">
    <citation type="journal article" date="2019" name="Int. J. Syst. Evol. Microbiol.">
        <title>The Global Catalogue of Microorganisms (GCM) 10K type strain sequencing project: providing services to taxonomists for standard genome sequencing and annotation.</title>
        <authorList>
            <consortium name="The Broad Institute Genomics Platform"/>
            <consortium name="The Broad Institute Genome Sequencing Center for Infectious Disease"/>
            <person name="Wu L."/>
            <person name="Ma J."/>
        </authorList>
    </citation>
    <scope>NUCLEOTIDE SEQUENCE [LARGE SCALE GENOMIC DNA]</scope>
    <source>
        <strain evidence="8">CGMCC 1.15103</strain>
    </source>
</reference>
<gene>
    <name evidence="7" type="ORF">GCM10011400_48930</name>
</gene>
<evidence type="ECO:0000313" key="8">
    <source>
        <dbReference type="Proteomes" id="UP000602004"/>
    </source>
</evidence>
<keyword evidence="3" id="KW-0732">Signal</keyword>
<evidence type="ECO:0000256" key="3">
    <source>
        <dbReference type="ARBA" id="ARBA00022729"/>
    </source>
</evidence>
<evidence type="ECO:0000259" key="6">
    <source>
        <dbReference type="SMART" id="SM01352"/>
    </source>
</evidence>
<dbReference type="InterPro" id="IPR029405">
    <property type="entry name" value="APCDD1_dom"/>
</dbReference>
<comment type="subcellular location">
    <subcellularLocation>
        <location evidence="1">Membrane</location>
        <topology evidence="1">Single-pass membrane protein</topology>
    </subcellularLocation>
</comment>
<dbReference type="InterPro" id="IPR042425">
    <property type="entry name" value="APCDD1"/>
</dbReference>
<keyword evidence="2" id="KW-0812">Transmembrane</keyword>
<dbReference type="Proteomes" id="UP000602004">
    <property type="component" value="Unassembled WGS sequence"/>
</dbReference>
<comment type="caution">
    <text evidence="7">The sequence shown here is derived from an EMBL/GenBank/DDBJ whole genome shotgun (WGS) entry which is preliminary data.</text>
</comment>
<keyword evidence="4" id="KW-0472">Membrane</keyword>
<dbReference type="SMART" id="SM01352">
    <property type="entry name" value="APCDDC"/>
    <property type="match status" value="1"/>
</dbReference>
<name>A0ABQ1N683_9BURK</name>
<evidence type="ECO:0000256" key="5">
    <source>
        <dbReference type="ARBA" id="ARBA00023180"/>
    </source>
</evidence>
<keyword evidence="5" id="KW-0325">Glycoprotein</keyword>
<dbReference type="RefSeq" id="WP_208645730.1">
    <property type="nucleotide sequence ID" value="NZ_BMHL01000009.1"/>
</dbReference>
<evidence type="ECO:0000313" key="7">
    <source>
        <dbReference type="EMBL" id="GGC55389.1"/>
    </source>
</evidence>
<keyword evidence="8" id="KW-1185">Reference proteome</keyword>
<organism evidence="7 8">
    <name type="scientific">Paraburkholderia caffeinilytica</name>
    <dbReference type="NCBI Taxonomy" id="1761016"/>
    <lineage>
        <taxon>Bacteria</taxon>
        <taxon>Pseudomonadati</taxon>
        <taxon>Pseudomonadota</taxon>
        <taxon>Betaproteobacteria</taxon>
        <taxon>Burkholderiales</taxon>
        <taxon>Burkholderiaceae</taxon>
        <taxon>Paraburkholderia</taxon>
    </lineage>
</organism>
<evidence type="ECO:0000256" key="1">
    <source>
        <dbReference type="ARBA" id="ARBA00004167"/>
    </source>
</evidence>
<dbReference type="PANTHER" id="PTHR31021:SF1">
    <property type="entry name" value="CHROMOSOME UNDETERMINED SCAFFOLD_56, WHOLE GENOME SHOTGUN SEQUENCE"/>
    <property type="match status" value="1"/>
</dbReference>
<accession>A0ABQ1N683</accession>